<dbReference type="InterPro" id="IPR010795">
    <property type="entry name" value="Prenylcys_lyase"/>
</dbReference>
<keyword evidence="10" id="KW-1185">Reference proteome</keyword>
<keyword evidence="9" id="KW-0456">Lyase</keyword>
<dbReference type="GO" id="GO:0001735">
    <property type="term" value="F:prenylcysteine oxidase activity"/>
    <property type="evidence" value="ECO:0007669"/>
    <property type="project" value="InterPro"/>
</dbReference>
<reference evidence="9" key="2">
    <citation type="submission" date="2023-06" db="EMBL/GenBank/DDBJ databases">
        <authorList>
            <person name="Ma L."/>
            <person name="Liu K.-W."/>
            <person name="Li Z."/>
            <person name="Hsiao Y.-Y."/>
            <person name="Qi Y."/>
            <person name="Fu T."/>
            <person name="Tang G."/>
            <person name="Zhang D."/>
            <person name="Sun W.-H."/>
            <person name="Liu D.-K."/>
            <person name="Li Y."/>
            <person name="Chen G.-Z."/>
            <person name="Liu X.-D."/>
            <person name="Liao X.-Y."/>
            <person name="Jiang Y.-T."/>
            <person name="Yu X."/>
            <person name="Hao Y."/>
            <person name="Huang J."/>
            <person name="Zhao X.-W."/>
            <person name="Ke S."/>
            <person name="Chen Y.-Y."/>
            <person name="Wu W.-L."/>
            <person name="Hsu J.-L."/>
            <person name="Lin Y.-F."/>
            <person name="Huang M.-D."/>
            <person name="Li C.-Y."/>
            <person name="Huang L."/>
            <person name="Wang Z.-W."/>
            <person name="Zhao X."/>
            <person name="Zhong W.-Y."/>
            <person name="Peng D.-H."/>
            <person name="Ahmad S."/>
            <person name="Lan S."/>
            <person name="Zhang J.-S."/>
            <person name="Tsai W.-C."/>
            <person name="Van De Peer Y."/>
            <person name="Liu Z.-J."/>
        </authorList>
    </citation>
    <scope>NUCLEOTIDE SEQUENCE</scope>
    <source>
        <strain evidence="9">CP</strain>
        <tissue evidence="9">Leaves</tissue>
    </source>
</reference>
<proteinExistence type="inferred from homology"/>
<sequence>MKLCFIYKAEKMKLPPPPSPPFLLTLALALAAASAATTQVCIIGSGIAGSSLSHFLHHHRPPPSAAIHSTIFERSPSVGGRMSTVSIAGAVFEAGASIIHPKNLHAASFVETLNLTSRSKDSSSSSSYFGIWDGRRFVFRSLPPPSESDWSLYRRFLHPIVDDLRIFWRYGFSLLKMRRFVGDMLGRFMRYYEGVEGRPVFESVEEMLRWSGLHGLTQRALREELVEAGLSERLISELVTVITRINYGQSVSISGLAGAVSLAGSGSGFWSVEGGNWQIAAGLIKHSTATLHLQEEIISVSRVEDHYELTSAEGNHYHCDVAVVATPLDELNISFFPPISIPSRKLQHTYTTFVHGLINPAYFGFTLASEVPDLVGTVESPDLPFSCVAVQKKISEDDKVYKIFSRSPMEDDLLDKIFSTRKDTIRINWAAYPHFEAPEVFAPFVLDGFHLYYINAFENAASTMETGAVAAENVARLILSRLNSQSPDVQELRSPASEEEKLHLDL</sequence>
<evidence type="ECO:0000259" key="8">
    <source>
        <dbReference type="Pfam" id="PF07156"/>
    </source>
</evidence>
<evidence type="ECO:0000256" key="5">
    <source>
        <dbReference type="ARBA" id="ARBA00022827"/>
    </source>
</evidence>
<keyword evidence="7" id="KW-0325">Glycoprotein</keyword>
<evidence type="ECO:0000313" key="10">
    <source>
        <dbReference type="Proteomes" id="UP001180020"/>
    </source>
</evidence>
<keyword evidence="4" id="KW-0732">Signal</keyword>
<organism evidence="9 10">
    <name type="scientific">Acorus calamus</name>
    <name type="common">Sweet flag</name>
    <dbReference type="NCBI Taxonomy" id="4465"/>
    <lineage>
        <taxon>Eukaryota</taxon>
        <taxon>Viridiplantae</taxon>
        <taxon>Streptophyta</taxon>
        <taxon>Embryophyta</taxon>
        <taxon>Tracheophyta</taxon>
        <taxon>Spermatophyta</taxon>
        <taxon>Magnoliopsida</taxon>
        <taxon>Liliopsida</taxon>
        <taxon>Acoraceae</taxon>
        <taxon>Acorus</taxon>
    </lineage>
</organism>
<comment type="caution">
    <text evidence="9">The sequence shown here is derived from an EMBL/GenBank/DDBJ whole genome shotgun (WGS) entry which is preliminary data.</text>
</comment>
<comment type="cofactor">
    <cofactor evidence="1">
        <name>FAD</name>
        <dbReference type="ChEBI" id="CHEBI:57692"/>
    </cofactor>
</comment>
<dbReference type="Pfam" id="PF13450">
    <property type="entry name" value="NAD_binding_8"/>
    <property type="match status" value="1"/>
</dbReference>
<dbReference type="GO" id="GO:0030327">
    <property type="term" value="P:prenylated protein catabolic process"/>
    <property type="evidence" value="ECO:0007669"/>
    <property type="project" value="TreeGrafter"/>
</dbReference>
<dbReference type="PIRSF" id="PIRSF036292">
    <property type="entry name" value="Prenylcysteine_oxidase"/>
    <property type="match status" value="1"/>
</dbReference>
<dbReference type="InterPro" id="IPR017046">
    <property type="entry name" value="Prenylcysteine_Oxase1"/>
</dbReference>
<dbReference type="Gene3D" id="3.50.50.60">
    <property type="entry name" value="FAD/NAD(P)-binding domain"/>
    <property type="match status" value="2"/>
</dbReference>
<dbReference type="EMBL" id="JAUJYO010000014">
    <property type="protein sequence ID" value="KAK1298941.1"/>
    <property type="molecule type" value="Genomic_DNA"/>
</dbReference>
<dbReference type="PANTHER" id="PTHR15944">
    <property type="entry name" value="FARNESYLCYSTEINE LYASE"/>
    <property type="match status" value="1"/>
</dbReference>
<feature type="domain" description="Prenylcysteine lyase" evidence="8">
    <location>
        <begin position="160"/>
        <end position="488"/>
    </location>
</feature>
<evidence type="ECO:0000313" key="9">
    <source>
        <dbReference type="EMBL" id="KAK1298941.1"/>
    </source>
</evidence>
<evidence type="ECO:0000256" key="3">
    <source>
        <dbReference type="ARBA" id="ARBA00022630"/>
    </source>
</evidence>
<dbReference type="AlphaFoldDB" id="A0AAV9DBG1"/>
<dbReference type="Pfam" id="PF07156">
    <property type="entry name" value="Prenylcys_lyase"/>
    <property type="match status" value="1"/>
</dbReference>
<dbReference type="FunFam" id="3.50.50.60:FF:000430">
    <property type="entry name" value="Farnesylcysteine lyase"/>
    <property type="match status" value="1"/>
</dbReference>
<evidence type="ECO:0000256" key="6">
    <source>
        <dbReference type="ARBA" id="ARBA00023002"/>
    </source>
</evidence>
<dbReference type="GO" id="GO:0030328">
    <property type="term" value="P:prenylcysteine catabolic process"/>
    <property type="evidence" value="ECO:0007669"/>
    <property type="project" value="InterPro"/>
</dbReference>
<gene>
    <name evidence="9" type="primary">FLCY</name>
    <name evidence="9" type="ORF">QJS10_CPB14g00301</name>
</gene>
<evidence type="ECO:0000256" key="7">
    <source>
        <dbReference type="ARBA" id="ARBA00023180"/>
    </source>
</evidence>
<keyword evidence="5" id="KW-0274">FAD</keyword>
<dbReference type="GO" id="GO:0016829">
    <property type="term" value="F:lyase activity"/>
    <property type="evidence" value="ECO:0007669"/>
    <property type="project" value="UniProtKB-KW"/>
</dbReference>
<evidence type="ECO:0000256" key="2">
    <source>
        <dbReference type="ARBA" id="ARBA00009967"/>
    </source>
</evidence>
<dbReference type="PANTHER" id="PTHR15944:SF0">
    <property type="entry name" value="PRENYLCYSTEINE LYASE DOMAIN-CONTAINING PROTEIN"/>
    <property type="match status" value="1"/>
</dbReference>
<reference evidence="9" key="1">
    <citation type="journal article" date="2023" name="Nat. Commun.">
        <title>Diploid and tetraploid genomes of Acorus and the evolution of monocots.</title>
        <authorList>
            <person name="Ma L."/>
            <person name="Liu K.W."/>
            <person name="Li Z."/>
            <person name="Hsiao Y.Y."/>
            <person name="Qi Y."/>
            <person name="Fu T."/>
            <person name="Tang G.D."/>
            <person name="Zhang D."/>
            <person name="Sun W.H."/>
            <person name="Liu D.K."/>
            <person name="Li Y."/>
            <person name="Chen G.Z."/>
            <person name="Liu X.D."/>
            <person name="Liao X.Y."/>
            <person name="Jiang Y.T."/>
            <person name="Yu X."/>
            <person name="Hao Y."/>
            <person name="Huang J."/>
            <person name="Zhao X.W."/>
            <person name="Ke S."/>
            <person name="Chen Y.Y."/>
            <person name="Wu W.L."/>
            <person name="Hsu J.L."/>
            <person name="Lin Y.F."/>
            <person name="Huang M.D."/>
            <person name="Li C.Y."/>
            <person name="Huang L."/>
            <person name="Wang Z.W."/>
            <person name="Zhao X."/>
            <person name="Zhong W.Y."/>
            <person name="Peng D.H."/>
            <person name="Ahmad S."/>
            <person name="Lan S."/>
            <person name="Zhang J.S."/>
            <person name="Tsai W.C."/>
            <person name="Van de Peer Y."/>
            <person name="Liu Z.J."/>
        </authorList>
    </citation>
    <scope>NUCLEOTIDE SEQUENCE</scope>
    <source>
        <strain evidence="9">CP</strain>
    </source>
</reference>
<name>A0AAV9DBG1_ACOCL</name>
<evidence type="ECO:0000256" key="1">
    <source>
        <dbReference type="ARBA" id="ARBA00001974"/>
    </source>
</evidence>
<accession>A0AAV9DBG1</accession>
<protein>
    <submittedName>
        <fullName evidence="9">Farnesylcysteine lyase</fullName>
    </submittedName>
</protein>
<dbReference type="Proteomes" id="UP001180020">
    <property type="component" value="Unassembled WGS sequence"/>
</dbReference>
<keyword evidence="3" id="KW-0285">Flavoprotein</keyword>
<dbReference type="SUPFAM" id="SSF51905">
    <property type="entry name" value="FAD/NAD(P)-binding domain"/>
    <property type="match status" value="1"/>
</dbReference>
<evidence type="ECO:0000256" key="4">
    <source>
        <dbReference type="ARBA" id="ARBA00022729"/>
    </source>
</evidence>
<dbReference type="InterPro" id="IPR036188">
    <property type="entry name" value="FAD/NAD-bd_sf"/>
</dbReference>
<comment type="similarity">
    <text evidence="2">Belongs to the prenylcysteine oxidase family.</text>
</comment>
<keyword evidence="6" id="KW-0560">Oxidoreductase</keyword>